<evidence type="ECO:0000256" key="7">
    <source>
        <dbReference type="RuleBase" id="RU000686"/>
    </source>
</evidence>
<feature type="compositionally biased region" description="Low complexity" evidence="8">
    <location>
        <begin position="1167"/>
        <end position="1200"/>
    </location>
</feature>
<dbReference type="GeneID" id="102294047"/>
<feature type="region of interest" description="Disordered" evidence="8">
    <location>
        <begin position="91"/>
        <end position="133"/>
    </location>
</feature>
<feature type="compositionally biased region" description="Basic and acidic residues" evidence="8">
    <location>
        <begin position="1140"/>
        <end position="1152"/>
    </location>
</feature>
<keyword evidence="2 7" id="KW-0963">Cytoplasm</keyword>
<feature type="compositionally biased region" description="Polar residues" evidence="8">
    <location>
        <begin position="1325"/>
        <end position="1341"/>
    </location>
</feature>
<feature type="region of interest" description="Disordered" evidence="8">
    <location>
        <begin position="1356"/>
        <end position="1375"/>
    </location>
</feature>
<dbReference type="Proteomes" id="UP000264840">
    <property type="component" value="Unplaced"/>
</dbReference>
<dbReference type="RefSeq" id="XP_042069997.1">
    <property type="nucleotide sequence ID" value="XM_042214063.1"/>
</dbReference>
<feature type="compositionally biased region" description="Low complexity" evidence="8">
    <location>
        <begin position="1276"/>
        <end position="1299"/>
    </location>
</feature>
<feature type="compositionally biased region" description="Low complexity" evidence="8">
    <location>
        <begin position="1060"/>
        <end position="1086"/>
    </location>
</feature>
<reference evidence="9" key="2">
    <citation type="submission" date="2025-09" db="UniProtKB">
        <authorList>
            <consortium name="Ensembl"/>
        </authorList>
    </citation>
    <scope>IDENTIFICATION</scope>
</reference>
<dbReference type="Pfam" id="PF00418">
    <property type="entry name" value="Tubulin-binding"/>
    <property type="match status" value="4"/>
</dbReference>
<reference evidence="9" key="1">
    <citation type="submission" date="2025-08" db="UniProtKB">
        <authorList>
            <consortium name="Ensembl"/>
        </authorList>
    </citation>
    <scope>IDENTIFICATION</scope>
</reference>
<evidence type="ECO:0000313" key="9">
    <source>
        <dbReference type="Ensembl" id="ENSHBUP00000027862.1"/>
    </source>
</evidence>
<organism evidence="9 10">
    <name type="scientific">Haplochromis burtoni</name>
    <name type="common">Burton's mouthbrooder</name>
    <name type="synonym">Chromis burtoni</name>
    <dbReference type="NCBI Taxonomy" id="8153"/>
    <lineage>
        <taxon>Eukaryota</taxon>
        <taxon>Metazoa</taxon>
        <taxon>Chordata</taxon>
        <taxon>Craniata</taxon>
        <taxon>Vertebrata</taxon>
        <taxon>Euteleostomi</taxon>
        <taxon>Actinopterygii</taxon>
        <taxon>Neopterygii</taxon>
        <taxon>Teleostei</taxon>
        <taxon>Neoteleostei</taxon>
        <taxon>Acanthomorphata</taxon>
        <taxon>Ovalentaria</taxon>
        <taxon>Cichlomorphae</taxon>
        <taxon>Cichliformes</taxon>
        <taxon>Cichlidae</taxon>
        <taxon>African cichlids</taxon>
        <taxon>Pseudocrenilabrinae</taxon>
        <taxon>Haplochromini</taxon>
        <taxon>Haplochromis</taxon>
    </lineage>
</organism>
<feature type="compositionally biased region" description="Polar residues" evidence="8">
    <location>
        <begin position="1040"/>
        <end position="1050"/>
    </location>
</feature>
<feature type="region of interest" description="Disordered" evidence="8">
    <location>
        <begin position="545"/>
        <end position="589"/>
    </location>
</feature>
<evidence type="ECO:0000256" key="3">
    <source>
        <dbReference type="ARBA" id="ARBA00022553"/>
    </source>
</evidence>
<dbReference type="PROSITE" id="PS51491">
    <property type="entry name" value="TAU_MAP_2"/>
    <property type="match status" value="4"/>
</dbReference>
<feature type="compositionally biased region" description="Basic and acidic residues" evidence="8">
    <location>
        <begin position="641"/>
        <end position="650"/>
    </location>
</feature>
<dbReference type="GO" id="GO:0043005">
    <property type="term" value="C:neuron projection"/>
    <property type="evidence" value="ECO:0007669"/>
    <property type="project" value="TreeGrafter"/>
</dbReference>
<dbReference type="GO" id="GO:0005874">
    <property type="term" value="C:microtubule"/>
    <property type="evidence" value="ECO:0007669"/>
    <property type="project" value="UniProtKB-KW"/>
</dbReference>
<dbReference type="InterPro" id="IPR001084">
    <property type="entry name" value="MAP_tubulin-bd_rpt"/>
</dbReference>
<keyword evidence="6 7" id="KW-0206">Cytoskeleton</keyword>
<evidence type="ECO:0000256" key="1">
    <source>
        <dbReference type="ARBA" id="ARBA00004245"/>
    </source>
</evidence>
<dbReference type="GeneTree" id="ENSGT00940000159742"/>
<feature type="compositionally biased region" description="Basic and acidic residues" evidence="8">
    <location>
        <begin position="297"/>
        <end position="307"/>
    </location>
</feature>
<dbReference type="PANTHER" id="PTHR11501:SF16">
    <property type="entry name" value="MICROTUBULE-ASSOCIATED PROTEIN 4"/>
    <property type="match status" value="1"/>
</dbReference>
<feature type="compositionally biased region" description="Low complexity" evidence="8">
    <location>
        <begin position="660"/>
        <end position="688"/>
    </location>
</feature>
<feature type="compositionally biased region" description="Low complexity" evidence="8">
    <location>
        <begin position="577"/>
        <end position="589"/>
    </location>
</feature>
<dbReference type="PROSITE" id="PS00229">
    <property type="entry name" value="TAU_MAP_1"/>
    <property type="match status" value="2"/>
</dbReference>
<accession>A0A3Q3CQ50</accession>
<feature type="compositionally biased region" description="Pro residues" evidence="8">
    <location>
        <begin position="689"/>
        <end position="698"/>
    </location>
</feature>
<feature type="compositionally biased region" description="Basic and acidic residues" evidence="8">
    <location>
        <begin position="317"/>
        <end position="332"/>
    </location>
</feature>
<feature type="compositionally biased region" description="Polar residues" evidence="8">
    <location>
        <begin position="937"/>
        <end position="950"/>
    </location>
</feature>
<feature type="region of interest" description="Disordered" evidence="8">
    <location>
        <begin position="202"/>
        <end position="243"/>
    </location>
</feature>
<feature type="region of interest" description="Disordered" evidence="8">
    <location>
        <begin position="616"/>
        <end position="1345"/>
    </location>
</feature>
<feature type="compositionally biased region" description="Low complexity" evidence="8">
    <location>
        <begin position="1109"/>
        <end position="1139"/>
    </location>
</feature>
<dbReference type="STRING" id="8153.ENSHBUP00000027862"/>
<protein>
    <recommendedName>
        <fullName evidence="7">Microtubule-associated protein</fullName>
    </recommendedName>
</protein>
<evidence type="ECO:0000313" key="10">
    <source>
        <dbReference type="Proteomes" id="UP000264840"/>
    </source>
</evidence>
<feature type="compositionally biased region" description="Basic residues" evidence="8">
    <location>
        <begin position="371"/>
        <end position="380"/>
    </location>
</feature>
<feature type="compositionally biased region" description="Basic and acidic residues" evidence="8">
    <location>
        <begin position="734"/>
        <end position="777"/>
    </location>
</feature>
<keyword evidence="3" id="KW-0597">Phosphoprotein</keyword>
<feature type="region of interest" description="Disordered" evidence="8">
    <location>
        <begin position="274"/>
        <end position="388"/>
    </location>
</feature>
<keyword evidence="10" id="KW-1185">Reference proteome</keyword>
<feature type="compositionally biased region" description="Basic and acidic residues" evidence="8">
    <location>
        <begin position="844"/>
        <end position="936"/>
    </location>
</feature>
<feature type="compositionally biased region" description="Polar residues" evidence="8">
    <location>
        <begin position="558"/>
        <end position="570"/>
    </location>
</feature>
<sequence length="1502" mass="159288">MQRTLLGGRIVAVTATLGDSRQTVKKETTNAMAELDLSLSDALTDSVPQPGPENMVHRDFVAELEAEHFDDKVGETVGKTDYIPLLDNDDTRADAGTAMENGKQEARGVQKPGSKLTSGGQTAASHPEPQGEVWPHSLDQQQALASDFLSVSVATYSNPLGFQTSPAQKMDANLMGAFSGFSQPGGIGMNVEVGAAPLQAEKPPSIADPQILTPPAGSVAPKEHSPMLPEPQAPRSPLDVSAGALGWPDQAGCLSTDLPFTPSVTTVIARHASHLAASPEDPPDSWPSRESAAYAGGDERDRDGSDRKQKKKKKRRQKDEGSYEQLESKGHPEMQALGESTRPTEEFYHRIGPRRDKAEGGWEEQLGKSGGRGKKGKSRKKLPEEWGVAEPFVPSSAVTSNITEEDMMDLGSSTLDNLEAYLADEDSSQSPWKKEVYPDEGLVSSPLSQDLFSPGAAPISPLVLNSELKATAAPFTMPSTTNGKSLGSFPVAPPCCDPFDLLMETENASLGNSKEAISPPFSPENEAAVGNLVDSGMFDNSSSLQECCEQATPEADTSAFSPATQPSPNCSPEGEVLASAPPLSPSDASWVLNSSNMSSNSDLFNFADMGVLARPLPLGLNFDTPSPAPLRSPKTTAQEFQARELKEGKSSPKQSKKPRSSSSSSSVKSPTSPEAKRFSPMASPVTSPSSPPSVPPLAVPGSGLNPAAKPFFPSFADPMEEPAVANQDVPLVEVKSEMTEKKEEKKEEKKKEEKKEESVKKVDLFDPVDKIEQKSVKVEFTSSESPVKVEEEGEKDKMKEAEKREEKVDRNQKEAENLIEKVDEKQREPEKEMETEKVPPVQQKPEKEDEVKAEELSDKSEINKAEKTEKEEKVEATEKLEADVEKAQNVDKIAQNDKSKVSKVEDKAENKTTEKPEITEMKDGKEQHINKVEKTPEQQPTSVKLETSCDQTEKKADTETKATAELEDAKTEKADAGEAKKTEKDGEAAKPSEKPVEKTTQKEEKPDKTQEDKKTVEKKDEKKDKAAKADGDKAKKPTKPSANGSISTPSKELADRKTKPAAGATKPSAAAKMRPSTAGAAGPAPGLTKRPVSSVATSTPHTTDKKTTTAKAPSTTAAGSKRPSTTSASRLTSSSTSTTRELKPKTTTEKRPLVTKSSTAASNQTGSASRNTSAATAASKTTAPVRTAGSTRTTTTAAARKPLASKTDSKPGEEKKPSAPRTSTADSSKPKTTTTRSTASTTTTTASRTRTTAAKPATASSAAGTGPEKKPPVPRAPRAASSTTATTASRSTARPATAPDVRNVRSKIGSTDNMKHQPGGGKVPPSSQSRGFTSKESSQGKVQIVSKKLDFSHVTSRLGSKDNMKHVPGGGNVQILNKKVDVSKVTSKLGSKDNLKHKPGGGDVKIESHKVNFREKAQSKVGSMDNVSHSPGGGNIKAEGAQEATEGSGDPRSGSPAPAPGSEPGQAGGPAALKNGLKDGAPCHSEGLQEPQALDSHIPETN</sequence>
<dbReference type="InterPro" id="IPR027324">
    <property type="entry name" value="MAP2/MAP4/Tau"/>
</dbReference>
<proteinExistence type="predicted"/>
<dbReference type="PANTHER" id="PTHR11501">
    <property type="entry name" value="MICROTUBULE-ASSOCIATED PROTEIN"/>
    <property type="match status" value="1"/>
</dbReference>
<feature type="compositionally biased region" description="Low complexity" evidence="8">
    <location>
        <begin position="1230"/>
        <end position="1266"/>
    </location>
</feature>
<evidence type="ECO:0000256" key="6">
    <source>
        <dbReference type="ARBA" id="ARBA00023212"/>
    </source>
</evidence>
<feature type="compositionally biased region" description="Basic and acidic residues" evidence="8">
    <location>
        <begin position="787"/>
        <end position="837"/>
    </location>
</feature>
<feature type="compositionally biased region" description="Polar residues" evidence="8">
    <location>
        <begin position="115"/>
        <end position="124"/>
    </location>
</feature>
<feature type="compositionally biased region" description="Basic and acidic residues" evidence="8">
    <location>
        <begin position="1207"/>
        <end position="1217"/>
    </location>
</feature>
<keyword evidence="4 7" id="KW-0493">Microtubule</keyword>
<dbReference type="GO" id="GO:0000226">
    <property type="term" value="P:microtubule cytoskeleton organization"/>
    <property type="evidence" value="ECO:0007669"/>
    <property type="project" value="TreeGrafter"/>
</dbReference>
<dbReference type="GO" id="GO:0031175">
    <property type="term" value="P:neuron projection development"/>
    <property type="evidence" value="ECO:0007669"/>
    <property type="project" value="TreeGrafter"/>
</dbReference>
<evidence type="ECO:0000256" key="2">
    <source>
        <dbReference type="ARBA" id="ARBA00022490"/>
    </source>
</evidence>
<feature type="compositionally biased region" description="Polar residues" evidence="8">
    <location>
        <begin position="1155"/>
        <end position="1166"/>
    </location>
</feature>
<evidence type="ECO:0000256" key="8">
    <source>
        <dbReference type="SAM" id="MobiDB-lite"/>
    </source>
</evidence>
<dbReference type="GO" id="GO:0008017">
    <property type="term" value="F:microtubule binding"/>
    <property type="evidence" value="ECO:0007669"/>
    <property type="project" value="InterPro"/>
</dbReference>
<feature type="compositionally biased region" description="Basic and acidic residues" evidence="8">
    <location>
        <begin position="342"/>
        <end position="360"/>
    </location>
</feature>
<evidence type="ECO:0000256" key="5">
    <source>
        <dbReference type="ARBA" id="ARBA00022737"/>
    </source>
</evidence>
<feature type="region of interest" description="Disordered" evidence="8">
    <location>
        <begin position="1386"/>
        <end position="1502"/>
    </location>
</feature>
<name>A0A3Q3CQ50_HAPBU</name>
<feature type="compositionally biased region" description="Low complexity" evidence="8">
    <location>
        <begin position="1447"/>
        <end position="1472"/>
    </location>
</feature>
<comment type="subcellular location">
    <subcellularLocation>
        <location evidence="1 7">Cytoplasm</location>
        <location evidence="1 7">Cytoskeleton</location>
    </subcellularLocation>
</comment>
<feature type="compositionally biased region" description="Basic and acidic residues" evidence="8">
    <location>
        <begin position="1404"/>
        <end position="1418"/>
    </location>
</feature>
<dbReference type="Ensembl" id="ENSHBUT00000031420.1">
    <property type="protein sequence ID" value="ENSHBUP00000027862.1"/>
    <property type="gene ID" value="ENSHBUG00000000959.1"/>
</dbReference>
<keyword evidence="5" id="KW-0677">Repeat</keyword>
<feature type="compositionally biased region" description="Basic and acidic residues" evidence="8">
    <location>
        <begin position="951"/>
        <end position="1035"/>
    </location>
</feature>
<evidence type="ECO:0000256" key="4">
    <source>
        <dbReference type="ARBA" id="ARBA00022701"/>
    </source>
</evidence>